<protein>
    <submittedName>
        <fullName evidence="3">TPX2_importin domain-containing protein</fullName>
    </submittedName>
</protein>
<evidence type="ECO:0000313" key="3">
    <source>
        <dbReference type="WBParaSite" id="Hba_09821"/>
    </source>
</evidence>
<reference evidence="3" key="1">
    <citation type="submission" date="2016-11" db="UniProtKB">
        <authorList>
            <consortium name="WormBaseParasite"/>
        </authorList>
    </citation>
    <scope>IDENTIFICATION</scope>
</reference>
<keyword evidence="2" id="KW-1185">Reference proteome</keyword>
<evidence type="ECO:0000313" key="2">
    <source>
        <dbReference type="Proteomes" id="UP000095283"/>
    </source>
</evidence>
<feature type="compositionally biased region" description="Polar residues" evidence="1">
    <location>
        <begin position="142"/>
        <end position="157"/>
    </location>
</feature>
<name>A0A1I7WX87_HETBA</name>
<dbReference type="WBParaSite" id="Hba_09821">
    <property type="protein sequence ID" value="Hba_09821"/>
    <property type="gene ID" value="Hba_09821"/>
</dbReference>
<organism evidence="2 3">
    <name type="scientific">Heterorhabditis bacteriophora</name>
    <name type="common">Entomopathogenic nematode worm</name>
    <dbReference type="NCBI Taxonomy" id="37862"/>
    <lineage>
        <taxon>Eukaryota</taxon>
        <taxon>Metazoa</taxon>
        <taxon>Ecdysozoa</taxon>
        <taxon>Nematoda</taxon>
        <taxon>Chromadorea</taxon>
        <taxon>Rhabditida</taxon>
        <taxon>Rhabditina</taxon>
        <taxon>Rhabditomorpha</taxon>
        <taxon>Strongyloidea</taxon>
        <taxon>Heterorhabditidae</taxon>
        <taxon>Heterorhabditis</taxon>
    </lineage>
</organism>
<sequence length="199" mass="22551">MILDAYEAFGTLVLNCFRSLLAPRCLLTGKGLAEKHWKDESMPNLFSLRLLSLDSKNQTSKPKSVYFFEFSSFFGLQKPFESHSLRVTGHDQNYLPDREVQHLCAERFRSVQNYPTLLPRGRWEKSSEAKASAHRSTENKSKGNSPVNLLSSENSKPALQVHRNLPVERSTSICRSKSRNPAYACSVPQPGVHIRTINN</sequence>
<dbReference type="Proteomes" id="UP000095283">
    <property type="component" value="Unplaced"/>
</dbReference>
<proteinExistence type="predicted"/>
<dbReference type="AlphaFoldDB" id="A0A1I7WX87"/>
<accession>A0A1I7WX87</accession>
<feature type="region of interest" description="Disordered" evidence="1">
    <location>
        <begin position="122"/>
        <end position="158"/>
    </location>
</feature>
<evidence type="ECO:0000256" key="1">
    <source>
        <dbReference type="SAM" id="MobiDB-lite"/>
    </source>
</evidence>